<gene>
    <name evidence="2" type="ORF">JS528_04885</name>
</gene>
<dbReference type="EMBL" id="JAFEJS010000003">
    <property type="protein sequence ID" value="MBT1172696.1"/>
    <property type="molecule type" value="Genomic_DNA"/>
</dbReference>
<feature type="domain" description="N-acetyltransferase" evidence="1">
    <location>
        <begin position="12"/>
        <end position="181"/>
    </location>
</feature>
<name>A0ABS5UP94_9BIFI</name>
<protein>
    <submittedName>
        <fullName evidence="2">GNAT family N-acetyltransferase</fullName>
    </submittedName>
</protein>
<keyword evidence="3" id="KW-1185">Reference proteome</keyword>
<dbReference type="InterPro" id="IPR016181">
    <property type="entry name" value="Acyl_CoA_acyltransferase"/>
</dbReference>
<accession>A0ABS5UP94</accession>
<dbReference type="Gene3D" id="3.40.630.30">
    <property type="match status" value="1"/>
</dbReference>
<dbReference type="InterPro" id="IPR000182">
    <property type="entry name" value="GNAT_dom"/>
</dbReference>
<evidence type="ECO:0000259" key="1">
    <source>
        <dbReference type="PROSITE" id="PS51186"/>
    </source>
</evidence>
<organism evidence="2 3">
    <name type="scientific">Bifidobacterium santillanense</name>
    <dbReference type="NCBI Taxonomy" id="2809028"/>
    <lineage>
        <taxon>Bacteria</taxon>
        <taxon>Bacillati</taxon>
        <taxon>Actinomycetota</taxon>
        <taxon>Actinomycetes</taxon>
        <taxon>Bifidobacteriales</taxon>
        <taxon>Bifidobacteriaceae</taxon>
        <taxon>Bifidobacterium</taxon>
    </lineage>
</organism>
<evidence type="ECO:0000313" key="3">
    <source>
        <dbReference type="Proteomes" id="UP000773064"/>
    </source>
</evidence>
<sequence length="187" mass="21769">MPARKKEKPRAPKLRRPLPEDLPDLYRMYSDPRMWWNQPGAPHKNIQYTKLMLNQWLADWRYEAIGLWVARDAIDRFLGVGGVRRCGKAWSLRYCVSPQYWHCGYGTYLASAGVAAAQYFDKDLPVFLATLRDNFTSCLIADKLDFVHVRNDFEQVTGIGARRIYANRMVSTEAIHDFLIDRARLLD</sequence>
<dbReference type="SUPFAM" id="SSF55729">
    <property type="entry name" value="Acyl-CoA N-acyltransferases (Nat)"/>
    <property type="match status" value="1"/>
</dbReference>
<dbReference type="PROSITE" id="PS51186">
    <property type="entry name" value="GNAT"/>
    <property type="match status" value="1"/>
</dbReference>
<dbReference type="Proteomes" id="UP000773064">
    <property type="component" value="Unassembled WGS sequence"/>
</dbReference>
<reference evidence="2 3" key="1">
    <citation type="journal article" date="2021" name="Environ. Microbiol.">
        <title>Genetic insights into the dark matter of the mammalian gut microbiota through targeted genome reconstruction.</title>
        <authorList>
            <person name="Lugli G.A."/>
            <person name="Alessandri G."/>
            <person name="Milani C."/>
            <person name="Viappiani A."/>
            <person name="Fontana F."/>
            <person name="Tarracchini C."/>
            <person name="Mancabelli L."/>
            <person name="Argentini C."/>
            <person name="Ruiz L."/>
            <person name="Margolles A."/>
            <person name="van Sinderen D."/>
            <person name="Turroni F."/>
            <person name="Ventura M."/>
        </authorList>
    </citation>
    <scope>NUCLEOTIDE SEQUENCE [LARGE SCALE GENOMIC DNA]</scope>
    <source>
        <strain evidence="2 3">MA2</strain>
    </source>
</reference>
<comment type="caution">
    <text evidence="2">The sequence shown here is derived from an EMBL/GenBank/DDBJ whole genome shotgun (WGS) entry which is preliminary data.</text>
</comment>
<evidence type="ECO:0000313" key="2">
    <source>
        <dbReference type="EMBL" id="MBT1172696.1"/>
    </source>
</evidence>
<dbReference type="RefSeq" id="WP_214357955.1">
    <property type="nucleotide sequence ID" value="NZ_JAFEJS010000003.1"/>
</dbReference>
<proteinExistence type="predicted"/>
<dbReference type="Pfam" id="PF13302">
    <property type="entry name" value="Acetyltransf_3"/>
    <property type="match status" value="1"/>
</dbReference>